<name>A0ABQ2IJC2_9BACT</name>
<evidence type="ECO:0000256" key="1">
    <source>
        <dbReference type="SAM" id="SignalP"/>
    </source>
</evidence>
<evidence type="ECO:0000313" key="3">
    <source>
        <dbReference type="EMBL" id="GGN11974.1"/>
    </source>
</evidence>
<keyword evidence="3" id="KW-0645">Protease</keyword>
<dbReference type="RefSeq" id="WP_019945195.1">
    <property type="nucleotide sequence ID" value="NZ_BMLI01000004.1"/>
</dbReference>
<comment type="caution">
    <text evidence="3">The sequence shown here is derived from an EMBL/GenBank/DDBJ whole genome shotgun (WGS) entry which is preliminary data.</text>
</comment>
<dbReference type="Pfam" id="PF00144">
    <property type="entry name" value="Beta-lactamase"/>
    <property type="match status" value="1"/>
</dbReference>
<dbReference type="Gene3D" id="3.40.710.10">
    <property type="entry name" value="DD-peptidase/beta-lactamase superfamily"/>
    <property type="match status" value="1"/>
</dbReference>
<organism evidence="3 4">
    <name type="scientific">Dyadobacter beijingensis</name>
    <dbReference type="NCBI Taxonomy" id="365489"/>
    <lineage>
        <taxon>Bacteria</taxon>
        <taxon>Pseudomonadati</taxon>
        <taxon>Bacteroidota</taxon>
        <taxon>Cytophagia</taxon>
        <taxon>Cytophagales</taxon>
        <taxon>Spirosomataceae</taxon>
        <taxon>Dyadobacter</taxon>
    </lineage>
</organism>
<proteinExistence type="predicted"/>
<feature type="signal peptide" evidence="1">
    <location>
        <begin position="1"/>
        <end position="21"/>
    </location>
</feature>
<sequence length="439" mass="48830">MKQILTLILAAVIGISASAQQVNTADLDRLLDTLALHNKSMASVLLVHNGKKLYERAIGYAVIDSAQQAKATPATRYRIGSITKTFTATMVMQLVEEGKLKLDTHLDKYFPAIPDAKLITLEMMLRHRSGIHNFTDDESYWKTMTRPITRAEMLANFAKQKSDFAPDAQATYSNTNYVLLGYIIEDVTKKSYEKNLQERIISRIGLKNTQFGGAIDPKRGDAYSYMFSKKWEKREETHLSQPGAAGAIVSTPADVTAFIQALFEGKLVSKESLTQMTKMVDIFGIGLVNMPFYQKKGYGHSGGLDGFQTVVAYYPGDTLAAAVFSNGVEYALNDILIALLSSYFKVPVKIPDFNEVVVRPEELEQYLGEYSSKQIPLKMTITRKDDQLIGQATGQPSFRLTPVKKDVFRFDAAGVVMEFKPGENALTLTQAGTVYQFSR</sequence>
<evidence type="ECO:0000259" key="2">
    <source>
        <dbReference type="Pfam" id="PF00144"/>
    </source>
</evidence>
<feature type="chain" id="PRO_5045866009" evidence="1">
    <location>
        <begin position="22"/>
        <end position="439"/>
    </location>
</feature>
<dbReference type="GO" id="GO:0004180">
    <property type="term" value="F:carboxypeptidase activity"/>
    <property type="evidence" value="ECO:0007669"/>
    <property type="project" value="UniProtKB-KW"/>
</dbReference>
<dbReference type="PANTHER" id="PTHR46825:SF7">
    <property type="entry name" value="D-ALANYL-D-ALANINE CARBOXYPEPTIDASE"/>
    <property type="match status" value="1"/>
</dbReference>
<gene>
    <name evidence="3" type="ORF">GCM10010967_54930</name>
</gene>
<dbReference type="Proteomes" id="UP000632339">
    <property type="component" value="Unassembled WGS sequence"/>
</dbReference>
<accession>A0ABQ2IJC2</accession>
<reference evidence="4" key="1">
    <citation type="journal article" date="2019" name="Int. J. Syst. Evol. Microbiol.">
        <title>The Global Catalogue of Microorganisms (GCM) 10K type strain sequencing project: providing services to taxonomists for standard genome sequencing and annotation.</title>
        <authorList>
            <consortium name="The Broad Institute Genomics Platform"/>
            <consortium name="The Broad Institute Genome Sequencing Center for Infectious Disease"/>
            <person name="Wu L."/>
            <person name="Ma J."/>
        </authorList>
    </citation>
    <scope>NUCLEOTIDE SEQUENCE [LARGE SCALE GENOMIC DNA]</scope>
    <source>
        <strain evidence="4">CGMCC 1.6375</strain>
    </source>
</reference>
<evidence type="ECO:0000313" key="4">
    <source>
        <dbReference type="Proteomes" id="UP000632339"/>
    </source>
</evidence>
<dbReference type="InterPro" id="IPR012338">
    <property type="entry name" value="Beta-lactam/transpept-like"/>
</dbReference>
<feature type="domain" description="Beta-lactamase-related" evidence="2">
    <location>
        <begin position="42"/>
        <end position="329"/>
    </location>
</feature>
<dbReference type="SUPFAM" id="SSF56601">
    <property type="entry name" value="beta-lactamase/transpeptidase-like"/>
    <property type="match status" value="1"/>
</dbReference>
<keyword evidence="1" id="KW-0732">Signal</keyword>
<keyword evidence="3" id="KW-0378">Hydrolase</keyword>
<dbReference type="InterPro" id="IPR050491">
    <property type="entry name" value="AmpC-like"/>
</dbReference>
<dbReference type="PANTHER" id="PTHR46825">
    <property type="entry name" value="D-ALANYL-D-ALANINE-CARBOXYPEPTIDASE/ENDOPEPTIDASE AMPH"/>
    <property type="match status" value="1"/>
</dbReference>
<dbReference type="EMBL" id="BMLI01000004">
    <property type="protein sequence ID" value="GGN11974.1"/>
    <property type="molecule type" value="Genomic_DNA"/>
</dbReference>
<protein>
    <submittedName>
        <fullName evidence="3">D-Ala-D-Ala carboxypeptidase</fullName>
    </submittedName>
</protein>
<keyword evidence="4" id="KW-1185">Reference proteome</keyword>
<keyword evidence="3" id="KW-0121">Carboxypeptidase</keyword>
<dbReference type="InterPro" id="IPR001466">
    <property type="entry name" value="Beta-lactam-related"/>
</dbReference>